<evidence type="ECO:0000313" key="5">
    <source>
        <dbReference type="Proteomes" id="UP001501470"/>
    </source>
</evidence>
<dbReference type="SFLD" id="SFLDS00001">
    <property type="entry name" value="Enolase"/>
    <property type="match status" value="1"/>
</dbReference>
<evidence type="ECO:0000259" key="3">
    <source>
        <dbReference type="SMART" id="SM00922"/>
    </source>
</evidence>
<accession>A0ABN2CYV4</accession>
<dbReference type="InterPro" id="IPR029017">
    <property type="entry name" value="Enolase-like_N"/>
</dbReference>
<dbReference type="Pfam" id="PF13378">
    <property type="entry name" value="MR_MLE_C"/>
    <property type="match status" value="1"/>
</dbReference>
<feature type="domain" description="Mandelate racemase/muconate lactonizing enzyme C-terminal" evidence="3">
    <location>
        <begin position="138"/>
        <end position="228"/>
    </location>
</feature>
<organism evidence="4 5">
    <name type="scientific">Dactylosporangium maewongense</name>
    <dbReference type="NCBI Taxonomy" id="634393"/>
    <lineage>
        <taxon>Bacteria</taxon>
        <taxon>Bacillati</taxon>
        <taxon>Actinomycetota</taxon>
        <taxon>Actinomycetes</taxon>
        <taxon>Micromonosporales</taxon>
        <taxon>Micromonosporaceae</taxon>
        <taxon>Dactylosporangium</taxon>
    </lineage>
</organism>
<dbReference type="InterPro" id="IPR013342">
    <property type="entry name" value="Mandelate_racemase_C"/>
</dbReference>
<dbReference type="InterPro" id="IPR036849">
    <property type="entry name" value="Enolase-like_C_sf"/>
</dbReference>
<sequence>MRLDLHLVRMVDRDVWRCAREEIPEHHAVLVQLTADGCGGWGEASAFMTDTYRSGVAHVVDRLRQAEPLLHDADPAAPQRLYRRLRPVLRDCPFALAAVDVAAHDLAARLAGRPLHEHLGLPSPQGRASAYSIGLASLPEMVAKLRAAPGWDLYKVKLARADDLDVLRALREHTTAPFWVDGNACWEPSALFAVLDRLPQLGVVAVEQPFGVPDGAAHREARRRSPVPVFADESVTGPADLDTTAGQFDGVNIKLLKAGGLTPALAMLRRCRTEGLASMLGCLPESSAGASATAHLAGLADHLDLDTVALLAADTGTGVRLDDHGRVGLAAGPGTGFEPDRAGEAWIVWPVTAARTADLWRRTGPPGDARQLGVVRDGTVVAALGVAEDPSPDGTARWRLYGPVTTTAARDGGYATALLDRARHDHTGGMWAPAAGGAGHTISTTGEQE</sequence>
<dbReference type="SUPFAM" id="SSF51604">
    <property type="entry name" value="Enolase C-terminal domain-like"/>
    <property type="match status" value="1"/>
</dbReference>
<dbReference type="InterPro" id="IPR013341">
    <property type="entry name" value="Mandelate_racemase_N_dom"/>
</dbReference>
<evidence type="ECO:0000256" key="1">
    <source>
        <dbReference type="ARBA" id="ARBA00008031"/>
    </source>
</evidence>
<dbReference type="Pfam" id="PF02746">
    <property type="entry name" value="MR_MLE_N"/>
    <property type="match status" value="1"/>
</dbReference>
<name>A0ABN2CYV4_9ACTN</name>
<dbReference type="Gene3D" id="3.20.20.120">
    <property type="entry name" value="Enolase-like C-terminal domain"/>
    <property type="match status" value="1"/>
</dbReference>
<evidence type="ECO:0000313" key="4">
    <source>
        <dbReference type="EMBL" id="GAA1566358.1"/>
    </source>
</evidence>
<keyword evidence="5" id="KW-1185">Reference proteome</keyword>
<dbReference type="Gene3D" id="3.30.390.10">
    <property type="entry name" value="Enolase-like, N-terminal domain"/>
    <property type="match status" value="1"/>
</dbReference>
<evidence type="ECO:0000256" key="2">
    <source>
        <dbReference type="ARBA" id="ARBA00022723"/>
    </source>
</evidence>
<dbReference type="EMBL" id="BAAAQD010000037">
    <property type="protein sequence ID" value="GAA1566358.1"/>
    <property type="molecule type" value="Genomic_DNA"/>
</dbReference>
<gene>
    <name evidence="4" type="ORF">GCM10009827_105040</name>
</gene>
<dbReference type="SFLD" id="SFLDG00180">
    <property type="entry name" value="muconate_cycloisomerase"/>
    <property type="match status" value="1"/>
</dbReference>
<proteinExistence type="inferred from homology"/>
<dbReference type="SMART" id="SM00922">
    <property type="entry name" value="MR_MLE"/>
    <property type="match status" value="1"/>
</dbReference>
<protein>
    <submittedName>
        <fullName evidence="4">Dipeptide epimerase</fullName>
    </submittedName>
</protein>
<dbReference type="PANTHER" id="PTHR48080:SF3">
    <property type="entry name" value="ENOLASE SUPERFAMILY MEMBER DDB_G0284701"/>
    <property type="match status" value="1"/>
</dbReference>
<comment type="caution">
    <text evidence="4">The sequence shown here is derived from an EMBL/GenBank/DDBJ whole genome shotgun (WGS) entry which is preliminary data.</text>
</comment>
<comment type="similarity">
    <text evidence="1">Belongs to the mandelate racemase/muconate lactonizing enzyme family.</text>
</comment>
<reference evidence="4 5" key="1">
    <citation type="journal article" date="2019" name="Int. J. Syst. Evol. Microbiol.">
        <title>The Global Catalogue of Microorganisms (GCM) 10K type strain sequencing project: providing services to taxonomists for standard genome sequencing and annotation.</title>
        <authorList>
            <consortium name="The Broad Institute Genomics Platform"/>
            <consortium name="The Broad Institute Genome Sequencing Center for Infectious Disease"/>
            <person name="Wu L."/>
            <person name="Ma J."/>
        </authorList>
    </citation>
    <scope>NUCLEOTIDE SEQUENCE [LARGE SCALE GENOMIC DNA]</scope>
    <source>
        <strain evidence="4 5">JCM 15933</strain>
    </source>
</reference>
<dbReference type="SUPFAM" id="SSF54826">
    <property type="entry name" value="Enolase N-terminal domain-like"/>
    <property type="match status" value="1"/>
</dbReference>
<dbReference type="PANTHER" id="PTHR48080">
    <property type="entry name" value="D-GALACTONATE DEHYDRATASE-RELATED"/>
    <property type="match status" value="1"/>
</dbReference>
<keyword evidence="2" id="KW-0479">Metal-binding</keyword>
<dbReference type="InterPro" id="IPR029065">
    <property type="entry name" value="Enolase_C-like"/>
</dbReference>
<dbReference type="Proteomes" id="UP001501470">
    <property type="component" value="Unassembled WGS sequence"/>
</dbReference>
<dbReference type="InterPro" id="IPR034593">
    <property type="entry name" value="DgoD-like"/>
</dbReference>
<dbReference type="RefSeq" id="WP_344513196.1">
    <property type="nucleotide sequence ID" value="NZ_BAAAQD010000037.1"/>
</dbReference>